<evidence type="ECO:0000256" key="2">
    <source>
        <dbReference type="SAM" id="Phobius"/>
    </source>
</evidence>
<dbReference type="PANTHER" id="PTHR24094:SF15">
    <property type="entry name" value="AMP-DEPENDENT SYNTHETASE_LIGASE DOMAIN-CONTAINING PROTEIN-RELATED"/>
    <property type="match status" value="1"/>
</dbReference>
<dbReference type="PANTHER" id="PTHR24094">
    <property type="entry name" value="SECRETED PROTEIN"/>
    <property type="match status" value="1"/>
</dbReference>
<keyword evidence="5" id="KW-1185">Reference proteome</keyword>
<feature type="domain" description="GmrSD restriction endonucleases C-terminal" evidence="3">
    <location>
        <begin position="127"/>
        <end position="253"/>
    </location>
</feature>
<accession>A0A1X7P1N0</accession>
<evidence type="ECO:0000313" key="5">
    <source>
        <dbReference type="Proteomes" id="UP000193711"/>
    </source>
</evidence>
<dbReference type="EMBL" id="FXBM01000002">
    <property type="protein sequence ID" value="SMH44564.1"/>
    <property type="molecule type" value="Genomic_DNA"/>
</dbReference>
<gene>
    <name evidence="4" type="ORF">SAMN06295885_2391</name>
</gene>
<feature type="region of interest" description="Disordered" evidence="1">
    <location>
        <begin position="53"/>
        <end position="75"/>
    </location>
</feature>
<dbReference type="STRING" id="1891671.SAMN06295885_2391"/>
<keyword evidence="2" id="KW-0812">Transmembrane</keyword>
<name>A0A1X7P1N0_9MICO</name>
<feature type="transmembrane region" description="Helical" evidence="2">
    <location>
        <begin position="21"/>
        <end position="41"/>
    </location>
</feature>
<evidence type="ECO:0000256" key="1">
    <source>
        <dbReference type="SAM" id="MobiDB-lite"/>
    </source>
</evidence>
<evidence type="ECO:0000313" key="4">
    <source>
        <dbReference type="EMBL" id="SMH44564.1"/>
    </source>
</evidence>
<dbReference type="Pfam" id="PF07510">
    <property type="entry name" value="GmrSD_C"/>
    <property type="match status" value="1"/>
</dbReference>
<dbReference type="InterPro" id="IPR011089">
    <property type="entry name" value="GmrSD_C"/>
</dbReference>
<reference evidence="5" key="1">
    <citation type="submission" date="2017-04" db="EMBL/GenBank/DDBJ databases">
        <authorList>
            <person name="Varghese N."/>
            <person name="Submissions S."/>
        </authorList>
    </citation>
    <scope>NUCLEOTIDE SEQUENCE [LARGE SCALE GENOMIC DNA]</scope>
    <source>
        <strain evidence="5">VKM Ac-2121</strain>
    </source>
</reference>
<keyword evidence="2" id="KW-1133">Transmembrane helix</keyword>
<organism evidence="4 5">
    <name type="scientific">Rathayibacter oskolensis</name>
    <dbReference type="NCBI Taxonomy" id="1891671"/>
    <lineage>
        <taxon>Bacteria</taxon>
        <taxon>Bacillati</taxon>
        <taxon>Actinomycetota</taxon>
        <taxon>Actinomycetes</taxon>
        <taxon>Micrococcales</taxon>
        <taxon>Microbacteriaceae</taxon>
        <taxon>Rathayibacter</taxon>
    </lineage>
</organism>
<dbReference type="Proteomes" id="UP000193711">
    <property type="component" value="Unassembled WGS sequence"/>
</dbReference>
<proteinExistence type="predicted"/>
<dbReference type="AlphaFoldDB" id="A0A1X7P1N0"/>
<sequence>MAPPVLRGRVPARVVRRRAPWWAFVVAAVAAAAVAFAVVGVGETVGAPGAIGTAPASPSEAVASAPDSPVASPTATTAASPAAAVGSAAEALAALASIPKDDGFADIPYDRDLFGQAWSDVDRNGCDTRNDILGRDLLDPVFKPGTRDCKVRSGLLIDPYDGTAVSFVSGSDTSRLVQIDHVVALGWAWHHGAWAWTDEQRLAFANDPANLVAASEETNQSKSDAGPGEWLPPERELQCGYVEQFVGVVSGYGLAIGASDRAAANVALTDCLAN</sequence>
<evidence type="ECO:0000259" key="3">
    <source>
        <dbReference type="Pfam" id="PF07510"/>
    </source>
</evidence>
<keyword evidence="2" id="KW-0472">Membrane</keyword>
<protein>
    <recommendedName>
        <fullName evidence="3">GmrSD restriction endonucleases C-terminal domain-containing protein</fullName>
    </recommendedName>
</protein>